<dbReference type="EMBL" id="JADIKE010000015">
    <property type="protein sequence ID" value="MBM7123761.1"/>
    <property type="molecule type" value="Genomic_DNA"/>
</dbReference>
<gene>
    <name evidence="1" type="ORF">ISP19_00095</name>
</gene>
<sequence>MSILLRAVDTGSLSATGQQLRIPLATSVEGHRSGKRALMLTWHCDVDENGHD</sequence>
<protein>
    <submittedName>
        <fullName evidence="1">Uncharacterized protein</fullName>
    </submittedName>
</protein>
<dbReference type="Proteomes" id="UP001430149">
    <property type="component" value="Unassembled WGS sequence"/>
</dbReference>
<name>A0ABS2JXP4_9GAMM</name>
<dbReference type="RefSeq" id="WP_204678198.1">
    <property type="nucleotide sequence ID" value="NZ_BSNR01000027.1"/>
</dbReference>
<organism evidence="1 2">
    <name type="scientific">Dyella flava</name>
    <dbReference type="NCBI Taxonomy" id="1920170"/>
    <lineage>
        <taxon>Bacteria</taxon>
        <taxon>Pseudomonadati</taxon>
        <taxon>Pseudomonadota</taxon>
        <taxon>Gammaproteobacteria</taxon>
        <taxon>Lysobacterales</taxon>
        <taxon>Rhodanobacteraceae</taxon>
        <taxon>Dyella</taxon>
    </lineage>
</organism>
<comment type="caution">
    <text evidence="1">The sequence shown here is derived from an EMBL/GenBank/DDBJ whole genome shotgun (WGS) entry which is preliminary data.</text>
</comment>
<proteinExistence type="predicted"/>
<accession>A0ABS2JXP4</accession>
<evidence type="ECO:0000313" key="2">
    <source>
        <dbReference type="Proteomes" id="UP001430149"/>
    </source>
</evidence>
<keyword evidence="2" id="KW-1185">Reference proteome</keyword>
<reference evidence="1" key="1">
    <citation type="submission" date="2020-10" db="EMBL/GenBank/DDBJ databases">
        <title>Phylogeny of dyella-like bacteria.</title>
        <authorList>
            <person name="Fu J."/>
        </authorList>
    </citation>
    <scope>NUCLEOTIDE SEQUENCE</scope>
    <source>
        <strain evidence="1">DHOC52</strain>
    </source>
</reference>
<evidence type="ECO:0000313" key="1">
    <source>
        <dbReference type="EMBL" id="MBM7123761.1"/>
    </source>
</evidence>